<accession>A0AA86PLN8</accession>
<dbReference type="AlphaFoldDB" id="A0AA86PLN8"/>
<sequence length="109" mass="12090">MSTLKLAFVELFLSTFAFSPPMSNLQHVNNKVEYFQFLEGNINGLNSTHSTRFLQKLNLKKLSDLKALKPTGVSTDIGPCALQVGNEHVSDFNMSKPISLFSKPNISSK</sequence>
<dbReference type="EMBL" id="CAXDID020000747">
    <property type="protein sequence ID" value="CAL6112774.1"/>
    <property type="molecule type" value="Genomic_DNA"/>
</dbReference>
<reference evidence="3 4" key="2">
    <citation type="submission" date="2024-07" db="EMBL/GenBank/DDBJ databases">
        <authorList>
            <person name="Akdeniz Z."/>
        </authorList>
    </citation>
    <scope>NUCLEOTIDE SEQUENCE [LARGE SCALE GENOMIC DNA]</scope>
</reference>
<evidence type="ECO:0000313" key="4">
    <source>
        <dbReference type="Proteomes" id="UP001642409"/>
    </source>
</evidence>
<evidence type="ECO:0000313" key="2">
    <source>
        <dbReference type="EMBL" id="CAI9940836.1"/>
    </source>
</evidence>
<feature type="signal peptide" evidence="1">
    <location>
        <begin position="1"/>
        <end position="17"/>
    </location>
</feature>
<comment type="caution">
    <text evidence="2">The sequence shown here is derived from an EMBL/GenBank/DDBJ whole genome shotgun (WGS) entry which is preliminary data.</text>
</comment>
<name>A0AA86PLN8_9EUKA</name>
<keyword evidence="4" id="KW-1185">Reference proteome</keyword>
<keyword evidence="1" id="KW-0732">Signal</keyword>
<proteinExistence type="predicted"/>
<reference evidence="2" key="1">
    <citation type="submission" date="2023-06" db="EMBL/GenBank/DDBJ databases">
        <authorList>
            <person name="Kurt Z."/>
        </authorList>
    </citation>
    <scope>NUCLEOTIDE SEQUENCE</scope>
</reference>
<organism evidence="2">
    <name type="scientific">Hexamita inflata</name>
    <dbReference type="NCBI Taxonomy" id="28002"/>
    <lineage>
        <taxon>Eukaryota</taxon>
        <taxon>Metamonada</taxon>
        <taxon>Diplomonadida</taxon>
        <taxon>Hexamitidae</taxon>
        <taxon>Hexamitinae</taxon>
        <taxon>Hexamita</taxon>
    </lineage>
</organism>
<protein>
    <submittedName>
        <fullName evidence="3">Hypothetical_protein</fullName>
    </submittedName>
</protein>
<evidence type="ECO:0000256" key="1">
    <source>
        <dbReference type="SAM" id="SignalP"/>
    </source>
</evidence>
<dbReference type="EMBL" id="CATOUU010000682">
    <property type="protein sequence ID" value="CAI9940836.1"/>
    <property type="molecule type" value="Genomic_DNA"/>
</dbReference>
<evidence type="ECO:0000313" key="3">
    <source>
        <dbReference type="EMBL" id="CAL6112774.1"/>
    </source>
</evidence>
<gene>
    <name evidence="2" type="ORF">HINF_LOCUS28481</name>
    <name evidence="3" type="ORF">HINF_LOCUS77196</name>
</gene>
<dbReference type="Proteomes" id="UP001642409">
    <property type="component" value="Unassembled WGS sequence"/>
</dbReference>
<feature type="chain" id="PRO_5041694866" evidence="1">
    <location>
        <begin position="18"/>
        <end position="109"/>
    </location>
</feature>